<dbReference type="EMBL" id="JACTUZ010000030">
    <property type="protein sequence ID" value="MBC9177189.1"/>
    <property type="molecule type" value="Genomic_DNA"/>
</dbReference>
<dbReference type="CDD" id="cd05387">
    <property type="entry name" value="BY-kinase"/>
    <property type="match status" value="1"/>
</dbReference>
<dbReference type="InterPro" id="IPR033756">
    <property type="entry name" value="YlxH/NBP35"/>
</dbReference>
<dbReference type="PANTHER" id="PTHR32309:SF31">
    <property type="entry name" value="CAPSULAR EXOPOLYSACCHARIDE FAMILY"/>
    <property type="match status" value="1"/>
</dbReference>
<dbReference type="Gene3D" id="3.40.50.300">
    <property type="entry name" value="P-loop containing nucleotide triphosphate hydrolases"/>
    <property type="match status" value="1"/>
</dbReference>
<evidence type="ECO:0000256" key="3">
    <source>
        <dbReference type="SAM" id="MobiDB-lite"/>
    </source>
</evidence>
<sequence>MSMPSRGRAHLVERAAEAFSDPNAFTARQPGPAPEDPPAKLLEGQALRLPEAPVARLPGADAEAPGNRRPEAPVPPAKPAIAISTMVSAGLTAVPSGSQRSRVVEELALAQQQVLRGMEDTGGRNRVVLVTSARPGEGKTFIALNLAASMANSGTRKVVLVDVDGKRGSISDALGLGEAAGLRQLAASPQERGLPLLQTTEIRNLLVLPYGRAVADAAHVPSGTQLAEAITRLARSLPDHVLVLDTPPSLSTSDANALSAMAGQVVMVVDAGRTQRSEVEAALDMMEACPLLQLLLNRVSMTASDSFGAYGDYGMRHAK</sequence>
<reference evidence="4 5" key="1">
    <citation type="journal article" date="2009" name="Int. J. Syst. Evol. Microbiol.">
        <title>Transfer of Teichococcus ludipueritiae and Muricoccus roseus to the genus Roseomonas, as Roseomonas ludipueritiae comb. nov. and Roseomonas rosea comb. nov., respectively, and emended description of the genus Roseomonas.</title>
        <authorList>
            <person name="Sanchez-Porro C."/>
            <person name="Gallego V."/>
            <person name="Busse H.J."/>
            <person name="Kampfer P."/>
            <person name="Ventosa A."/>
        </authorList>
    </citation>
    <scope>NUCLEOTIDE SEQUENCE [LARGE SCALE GENOMIC DNA]</scope>
    <source>
        <strain evidence="4 5">DSM 14915</strain>
    </source>
</reference>
<proteinExistence type="predicted"/>
<keyword evidence="4" id="KW-0808">Transferase</keyword>
<dbReference type="Proteomes" id="UP000603940">
    <property type="component" value="Unassembled WGS sequence"/>
</dbReference>
<evidence type="ECO:0000313" key="5">
    <source>
        <dbReference type="Proteomes" id="UP000603940"/>
    </source>
</evidence>
<dbReference type="PANTHER" id="PTHR32309">
    <property type="entry name" value="TYROSINE-PROTEIN KINASE"/>
    <property type="match status" value="1"/>
</dbReference>
<accession>A0ABR7R5X6</accession>
<feature type="region of interest" description="Disordered" evidence="3">
    <location>
        <begin position="1"/>
        <end position="77"/>
    </location>
</feature>
<keyword evidence="2" id="KW-0067">ATP-binding</keyword>
<keyword evidence="5" id="KW-1185">Reference proteome</keyword>
<dbReference type="Pfam" id="PF10609">
    <property type="entry name" value="ParA"/>
    <property type="match status" value="1"/>
</dbReference>
<organism evidence="4 5">
    <name type="scientific">Pseudoroseomonas ludipueritiae</name>
    <dbReference type="NCBI Taxonomy" id="198093"/>
    <lineage>
        <taxon>Bacteria</taxon>
        <taxon>Pseudomonadati</taxon>
        <taxon>Pseudomonadota</taxon>
        <taxon>Alphaproteobacteria</taxon>
        <taxon>Acetobacterales</taxon>
        <taxon>Acetobacteraceae</taxon>
        <taxon>Pseudoroseomonas</taxon>
    </lineage>
</organism>
<dbReference type="SUPFAM" id="SSF52540">
    <property type="entry name" value="P-loop containing nucleoside triphosphate hydrolases"/>
    <property type="match status" value="1"/>
</dbReference>
<dbReference type="RefSeq" id="WP_187778331.1">
    <property type="nucleotide sequence ID" value="NZ_JACTUZ010000030.1"/>
</dbReference>
<dbReference type="InterPro" id="IPR027417">
    <property type="entry name" value="P-loop_NTPase"/>
</dbReference>
<dbReference type="InterPro" id="IPR050445">
    <property type="entry name" value="Bact_polysacc_biosynth/exp"/>
</dbReference>
<comment type="caution">
    <text evidence="4">The sequence shown here is derived from an EMBL/GenBank/DDBJ whole genome shotgun (WGS) entry which is preliminary data.</text>
</comment>
<dbReference type="InterPro" id="IPR005702">
    <property type="entry name" value="Wzc-like_C"/>
</dbReference>
<evidence type="ECO:0000313" key="4">
    <source>
        <dbReference type="EMBL" id="MBC9177189.1"/>
    </source>
</evidence>
<keyword evidence="1" id="KW-0547">Nucleotide-binding</keyword>
<evidence type="ECO:0000256" key="1">
    <source>
        <dbReference type="ARBA" id="ARBA00022741"/>
    </source>
</evidence>
<protein>
    <submittedName>
        <fullName evidence="4">CpsD/CapB family tyrosine-protein kinase</fullName>
    </submittedName>
</protein>
<keyword evidence="4" id="KW-0418">Kinase</keyword>
<evidence type="ECO:0000256" key="2">
    <source>
        <dbReference type="ARBA" id="ARBA00022840"/>
    </source>
</evidence>
<gene>
    <name evidence="4" type="ORF">IBL25_09600</name>
</gene>
<dbReference type="GO" id="GO:0016301">
    <property type="term" value="F:kinase activity"/>
    <property type="evidence" value="ECO:0007669"/>
    <property type="project" value="UniProtKB-KW"/>
</dbReference>
<name>A0ABR7R5X6_9PROT</name>